<name>A0ABN9QTD1_9DINO</name>
<feature type="non-terminal residue" evidence="2">
    <location>
        <position position="1"/>
    </location>
</feature>
<keyword evidence="3" id="KW-1185">Reference proteome</keyword>
<sequence>ETRQVKAFTSKELRPRQKTVEESIRHEGDRRVILIHDAVGNIGKSIFSEYLESCVLASKNKRAFLVDLPRATPRTHAGEFPSGLGGVANGLAHDKRYPFKMVRFDKLQT</sequence>
<dbReference type="Proteomes" id="UP001189429">
    <property type="component" value="Unassembled WGS sequence"/>
</dbReference>
<reference evidence="2" key="1">
    <citation type="submission" date="2023-10" db="EMBL/GenBank/DDBJ databases">
        <authorList>
            <person name="Chen Y."/>
            <person name="Shah S."/>
            <person name="Dougan E. K."/>
            <person name="Thang M."/>
            <person name="Chan C."/>
        </authorList>
    </citation>
    <scope>NUCLEOTIDE SEQUENCE [LARGE SCALE GENOMIC DNA]</scope>
</reference>
<accession>A0ABN9QTD1</accession>
<gene>
    <name evidence="2" type="ORF">PCOR1329_LOCUS14746</name>
</gene>
<comment type="caution">
    <text evidence="2">The sequence shown here is derived from an EMBL/GenBank/DDBJ whole genome shotgun (WGS) entry which is preliminary data.</text>
</comment>
<dbReference type="EMBL" id="CAUYUJ010004433">
    <property type="protein sequence ID" value="CAK0809510.1"/>
    <property type="molecule type" value="Genomic_DNA"/>
</dbReference>
<proteinExistence type="predicted"/>
<feature type="region of interest" description="Disordered" evidence="1">
    <location>
        <begin position="1"/>
        <end position="22"/>
    </location>
</feature>
<protein>
    <recommendedName>
        <fullName evidence="4">ParA family protein</fullName>
    </recommendedName>
</protein>
<evidence type="ECO:0000313" key="2">
    <source>
        <dbReference type="EMBL" id="CAK0809510.1"/>
    </source>
</evidence>
<organism evidence="2 3">
    <name type="scientific">Prorocentrum cordatum</name>
    <dbReference type="NCBI Taxonomy" id="2364126"/>
    <lineage>
        <taxon>Eukaryota</taxon>
        <taxon>Sar</taxon>
        <taxon>Alveolata</taxon>
        <taxon>Dinophyceae</taxon>
        <taxon>Prorocentrales</taxon>
        <taxon>Prorocentraceae</taxon>
        <taxon>Prorocentrum</taxon>
    </lineage>
</organism>
<evidence type="ECO:0000313" key="3">
    <source>
        <dbReference type="Proteomes" id="UP001189429"/>
    </source>
</evidence>
<feature type="non-terminal residue" evidence="2">
    <location>
        <position position="109"/>
    </location>
</feature>
<evidence type="ECO:0000256" key="1">
    <source>
        <dbReference type="SAM" id="MobiDB-lite"/>
    </source>
</evidence>
<evidence type="ECO:0008006" key="4">
    <source>
        <dbReference type="Google" id="ProtNLM"/>
    </source>
</evidence>